<evidence type="ECO:0000313" key="1">
    <source>
        <dbReference type="EMBL" id="KAH3881502.1"/>
    </source>
</evidence>
<keyword evidence="2" id="KW-1185">Reference proteome</keyword>
<reference evidence="1" key="1">
    <citation type="journal article" date="2019" name="bioRxiv">
        <title>The Genome of the Zebra Mussel, Dreissena polymorpha: A Resource for Invasive Species Research.</title>
        <authorList>
            <person name="McCartney M.A."/>
            <person name="Auch B."/>
            <person name="Kono T."/>
            <person name="Mallez S."/>
            <person name="Zhang Y."/>
            <person name="Obille A."/>
            <person name="Becker A."/>
            <person name="Abrahante J.E."/>
            <person name="Garbe J."/>
            <person name="Badalamenti J.P."/>
            <person name="Herman A."/>
            <person name="Mangelson H."/>
            <person name="Liachko I."/>
            <person name="Sullivan S."/>
            <person name="Sone E.D."/>
            <person name="Koren S."/>
            <person name="Silverstein K.A.T."/>
            <person name="Beckman K.B."/>
            <person name="Gohl D.M."/>
        </authorList>
    </citation>
    <scope>NUCLEOTIDE SEQUENCE</scope>
    <source>
        <strain evidence="1">Duluth1</strain>
        <tissue evidence="1">Whole animal</tissue>
    </source>
</reference>
<accession>A0A9D4MUK8</accession>
<gene>
    <name evidence="1" type="ORF">DPMN_005428</name>
</gene>
<protein>
    <submittedName>
        <fullName evidence="1">Uncharacterized protein</fullName>
    </submittedName>
</protein>
<dbReference type="AlphaFoldDB" id="A0A9D4MUK8"/>
<comment type="caution">
    <text evidence="1">The sequence shown here is derived from an EMBL/GenBank/DDBJ whole genome shotgun (WGS) entry which is preliminary data.</text>
</comment>
<name>A0A9D4MUK8_DREPO</name>
<evidence type="ECO:0000313" key="2">
    <source>
        <dbReference type="Proteomes" id="UP000828390"/>
    </source>
</evidence>
<organism evidence="1 2">
    <name type="scientific">Dreissena polymorpha</name>
    <name type="common">Zebra mussel</name>
    <name type="synonym">Mytilus polymorpha</name>
    <dbReference type="NCBI Taxonomy" id="45954"/>
    <lineage>
        <taxon>Eukaryota</taxon>
        <taxon>Metazoa</taxon>
        <taxon>Spiralia</taxon>
        <taxon>Lophotrochozoa</taxon>
        <taxon>Mollusca</taxon>
        <taxon>Bivalvia</taxon>
        <taxon>Autobranchia</taxon>
        <taxon>Heteroconchia</taxon>
        <taxon>Euheterodonta</taxon>
        <taxon>Imparidentia</taxon>
        <taxon>Neoheterodontei</taxon>
        <taxon>Myida</taxon>
        <taxon>Dreissenoidea</taxon>
        <taxon>Dreissenidae</taxon>
        <taxon>Dreissena</taxon>
    </lineage>
</organism>
<reference evidence="1" key="2">
    <citation type="submission" date="2020-11" db="EMBL/GenBank/DDBJ databases">
        <authorList>
            <person name="McCartney M.A."/>
            <person name="Auch B."/>
            <person name="Kono T."/>
            <person name="Mallez S."/>
            <person name="Becker A."/>
            <person name="Gohl D.M."/>
            <person name="Silverstein K.A.T."/>
            <person name="Koren S."/>
            <person name="Bechman K.B."/>
            <person name="Herman A."/>
            <person name="Abrahante J.E."/>
            <person name="Garbe J."/>
        </authorList>
    </citation>
    <scope>NUCLEOTIDE SEQUENCE</scope>
    <source>
        <strain evidence="1">Duluth1</strain>
        <tissue evidence="1">Whole animal</tissue>
    </source>
</reference>
<dbReference type="EMBL" id="JAIWYP010000001">
    <property type="protein sequence ID" value="KAH3881502.1"/>
    <property type="molecule type" value="Genomic_DNA"/>
</dbReference>
<sequence length="59" mass="6698">MPIYGDVTGAPTDNVEMSLGPQLSDHVMPIYGDVTWITTNLPCDAHIWRCHWYPIELIL</sequence>
<dbReference type="Proteomes" id="UP000828390">
    <property type="component" value="Unassembled WGS sequence"/>
</dbReference>
<proteinExistence type="predicted"/>